<dbReference type="EMBL" id="JBEZFP010000026">
    <property type="protein sequence ID" value="MEU8134413.1"/>
    <property type="molecule type" value="Genomic_DNA"/>
</dbReference>
<comment type="caution">
    <text evidence="2">The sequence shown here is derived from an EMBL/GenBank/DDBJ whole genome shotgun (WGS) entry which is preliminary data.</text>
</comment>
<evidence type="ECO:0008006" key="4">
    <source>
        <dbReference type="Google" id="ProtNLM"/>
    </source>
</evidence>
<keyword evidence="3" id="KW-1185">Reference proteome</keyword>
<gene>
    <name evidence="2" type="ORF">AB0C36_12975</name>
</gene>
<accession>A0ABV3DFA6</accession>
<reference evidence="2 3" key="1">
    <citation type="submission" date="2024-06" db="EMBL/GenBank/DDBJ databases">
        <title>The Natural Products Discovery Center: Release of the First 8490 Sequenced Strains for Exploring Actinobacteria Biosynthetic Diversity.</title>
        <authorList>
            <person name="Kalkreuter E."/>
            <person name="Kautsar S.A."/>
            <person name="Yang D."/>
            <person name="Bader C.D."/>
            <person name="Teijaro C.N."/>
            <person name="Fluegel L."/>
            <person name="Davis C.M."/>
            <person name="Simpson J.R."/>
            <person name="Lauterbach L."/>
            <person name="Steele A.D."/>
            <person name="Gui C."/>
            <person name="Meng S."/>
            <person name="Li G."/>
            <person name="Viehrig K."/>
            <person name="Ye F."/>
            <person name="Su P."/>
            <person name="Kiefer A.F."/>
            <person name="Nichols A."/>
            <person name="Cepeda A.J."/>
            <person name="Yan W."/>
            <person name="Fan B."/>
            <person name="Jiang Y."/>
            <person name="Adhikari A."/>
            <person name="Zheng C.-J."/>
            <person name="Schuster L."/>
            <person name="Cowan T.M."/>
            <person name="Smanski M.J."/>
            <person name="Chevrette M.G."/>
            <person name="De Carvalho L.P.S."/>
            <person name="Shen B."/>
        </authorList>
    </citation>
    <scope>NUCLEOTIDE SEQUENCE [LARGE SCALE GENOMIC DNA]</scope>
    <source>
        <strain evidence="2 3">NPDC048946</strain>
    </source>
</reference>
<dbReference type="RefSeq" id="WP_358353040.1">
    <property type="nucleotide sequence ID" value="NZ_JBEZFP010000026.1"/>
</dbReference>
<evidence type="ECO:0000313" key="2">
    <source>
        <dbReference type="EMBL" id="MEU8134413.1"/>
    </source>
</evidence>
<protein>
    <recommendedName>
        <fullName evidence="4">Integral membrane protein</fullName>
    </recommendedName>
</protein>
<proteinExistence type="predicted"/>
<sequence>MSTIDSSRTAPREAGRADTAVRVGTIVFAVGAVATLATLTPFLIGADALPRAVYLLSVLMPLGLAVLIGGVVATARGQRRSVPD</sequence>
<keyword evidence="1" id="KW-0472">Membrane</keyword>
<keyword evidence="1" id="KW-0812">Transmembrane</keyword>
<keyword evidence="1" id="KW-1133">Transmembrane helix</keyword>
<evidence type="ECO:0000256" key="1">
    <source>
        <dbReference type="SAM" id="Phobius"/>
    </source>
</evidence>
<organism evidence="2 3">
    <name type="scientific">Streptodolium elevatio</name>
    <dbReference type="NCBI Taxonomy" id="3157996"/>
    <lineage>
        <taxon>Bacteria</taxon>
        <taxon>Bacillati</taxon>
        <taxon>Actinomycetota</taxon>
        <taxon>Actinomycetes</taxon>
        <taxon>Kitasatosporales</taxon>
        <taxon>Streptomycetaceae</taxon>
        <taxon>Streptodolium</taxon>
    </lineage>
</organism>
<feature type="transmembrane region" description="Helical" evidence="1">
    <location>
        <begin position="21"/>
        <end position="46"/>
    </location>
</feature>
<feature type="transmembrane region" description="Helical" evidence="1">
    <location>
        <begin position="52"/>
        <end position="75"/>
    </location>
</feature>
<dbReference type="Proteomes" id="UP001551482">
    <property type="component" value="Unassembled WGS sequence"/>
</dbReference>
<evidence type="ECO:0000313" key="3">
    <source>
        <dbReference type="Proteomes" id="UP001551482"/>
    </source>
</evidence>
<name>A0ABV3DFA6_9ACTN</name>